<comment type="similarity">
    <text evidence="3 9">Belongs to the class-II pyridoxal-phosphate-dependent aminotransferase family. Histidinol-phosphate aminotransferase subfamily.</text>
</comment>
<dbReference type="RefSeq" id="WP_160602639.1">
    <property type="nucleotide sequence ID" value="NZ_WTYX01000001.1"/>
</dbReference>
<keyword evidence="6 9" id="KW-0808">Transferase</keyword>
<comment type="caution">
    <text evidence="11">The sequence shown here is derived from an EMBL/GenBank/DDBJ whole genome shotgun (WGS) entry which is preliminary data.</text>
</comment>
<dbReference type="InterPro" id="IPR005861">
    <property type="entry name" value="HisP_aminotrans"/>
</dbReference>
<organism evidence="11 12">
    <name type="scientific">Pontixanthobacter aquaemixtae</name>
    <dbReference type="NCBI Taxonomy" id="1958940"/>
    <lineage>
        <taxon>Bacteria</taxon>
        <taxon>Pseudomonadati</taxon>
        <taxon>Pseudomonadota</taxon>
        <taxon>Alphaproteobacteria</taxon>
        <taxon>Sphingomonadales</taxon>
        <taxon>Erythrobacteraceae</taxon>
        <taxon>Pontixanthobacter</taxon>
    </lineage>
</organism>
<sequence>MTSKPTPKPWIKAIHAYVPGKAHADDGRELVKLSANENPLGCSPAAMAALATAKSPAGYPDPDASDLRAAIGALHGIDPARIVCGTGSDELLNLAAQAYAGPGDEVLFSNFSFAVYDIAARRCGATPVIAADKDYGTDVDALIGAVTDKTRVVFVANPNNPTGSFLPASQIARLHAALPGDVLFVLDQAYAEYLSGNEDDGGIALAGSHANVLVTRTFSKIYGLAGERIGWATGHPDIIASLNRIRGPFNVTNHGQAAALAAIGDQAFVAASRDHNAVELRRFVDAVERLGNHGLRALPSKGNFLLVLFEGSLSAEKAYNALAEGGYATRWLPGAGLPHCLRITIGTTEHMDHVARILREQAEAAQ</sequence>
<gene>
    <name evidence="9" type="primary">hisC</name>
    <name evidence="11" type="ORF">GRI41_00065</name>
</gene>
<dbReference type="EMBL" id="WTYX01000001">
    <property type="protein sequence ID" value="MXO89215.1"/>
    <property type="molecule type" value="Genomic_DNA"/>
</dbReference>
<keyword evidence="5 9" id="KW-0032">Aminotransferase</keyword>
<keyword evidence="12" id="KW-1185">Reference proteome</keyword>
<evidence type="ECO:0000256" key="3">
    <source>
        <dbReference type="ARBA" id="ARBA00007970"/>
    </source>
</evidence>
<dbReference type="InterPro" id="IPR004839">
    <property type="entry name" value="Aminotransferase_I/II_large"/>
</dbReference>
<dbReference type="EC" id="2.6.1.9" evidence="9"/>
<keyword evidence="9" id="KW-0368">Histidine biosynthesis</keyword>
<comment type="pathway">
    <text evidence="2 9">Amino-acid biosynthesis; L-histidine biosynthesis; L-histidine from 5-phospho-alpha-D-ribose 1-diphosphate: step 7/9.</text>
</comment>
<dbReference type="HAMAP" id="MF_01023">
    <property type="entry name" value="HisC_aminotrans_2"/>
    <property type="match status" value="1"/>
</dbReference>
<dbReference type="PANTHER" id="PTHR43643">
    <property type="entry name" value="HISTIDINOL-PHOSPHATE AMINOTRANSFERASE 2"/>
    <property type="match status" value="1"/>
</dbReference>
<reference evidence="11 12" key="1">
    <citation type="submission" date="2019-12" db="EMBL/GenBank/DDBJ databases">
        <title>Genomic-based taxomic classification of the family Erythrobacteraceae.</title>
        <authorList>
            <person name="Xu L."/>
        </authorList>
    </citation>
    <scope>NUCLEOTIDE SEQUENCE [LARGE SCALE GENOMIC DNA]</scope>
    <source>
        <strain evidence="11 12">KCTC 52763</strain>
    </source>
</reference>
<dbReference type="GO" id="GO:0030170">
    <property type="term" value="F:pyridoxal phosphate binding"/>
    <property type="evidence" value="ECO:0007669"/>
    <property type="project" value="InterPro"/>
</dbReference>
<evidence type="ECO:0000256" key="2">
    <source>
        <dbReference type="ARBA" id="ARBA00005011"/>
    </source>
</evidence>
<evidence type="ECO:0000256" key="9">
    <source>
        <dbReference type="HAMAP-Rule" id="MF_01023"/>
    </source>
</evidence>
<evidence type="ECO:0000313" key="12">
    <source>
        <dbReference type="Proteomes" id="UP000442714"/>
    </source>
</evidence>
<protein>
    <recommendedName>
        <fullName evidence="9">Histidinol-phosphate aminotransferase</fullName>
        <ecNumber evidence="9">2.6.1.9</ecNumber>
    </recommendedName>
    <alternativeName>
        <fullName evidence="9">Imidazole acetol-phosphate transaminase</fullName>
    </alternativeName>
</protein>
<dbReference type="GO" id="GO:0004400">
    <property type="term" value="F:histidinol-phosphate transaminase activity"/>
    <property type="evidence" value="ECO:0007669"/>
    <property type="project" value="UniProtKB-UniRule"/>
</dbReference>
<evidence type="ECO:0000259" key="10">
    <source>
        <dbReference type="Pfam" id="PF00155"/>
    </source>
</evidence>
<dbReference type="InterPro" id="IPR015424">
    <property type="entry name" value="PyrdxlP-dep_Trfase"/>
</dbReference>
<evidence type="ECO:0000256" key="8">
    <source>
        <dbReference type="ARBA" id="ARBA00047481"/>
    </source>
</evidence>
<comment type="subunit">
    <text evidence="4 9">Homodimer.</text>
</comment>
<evidence type="ECO:0000256" key="4">
    <source>
        <dbReference type="ARBA" id="ARBA00011738"/>
    </source>
</evidence>
<accession>A0A844ZMY9</accession>
<comment type="cofactor">
    <cofactor evidence="1 9">
        <name>pyridoxal 5'-phosphate</name>
        <dbReference type="ChEBI" id="CHEBI:597326"/>
    </cofactor>
</comment>
<evidence type="ECO:0000256" key="6">
    <source>
        <dbReference type="ARBA" id="ARBA00022679"/>
    </source>
</evidence>
<dbReference type="SUPFAM" id="SSF53383">
    <property type="entry name" value="PLP-dependent transferases"/>
    <property type="match status" value="1"/>
</dbReference>
<dbReference type="NCBIfam" id="TIGR01141">
    <property type="entry name" value="hisC"/>
    <property type="match status" value="1"/>
</dbReference>
<dbReference type="CDD" id="cd00609">
    <property type="entry name" value="AAT_like"/>
    <property type="match status" value="1"/>
</dbReference>
<dbReference type="PANTHER" id="PTHR43643:SF3">
    <property type="entry name" value="HISTIDINOL-PHOSPHATE AMINOTRANSFERASE"/>
    <property type="match status" value="1"/>
</dbReference>
<name>A0A844ZMY9_9SPHN</name>
<feature type="domain" description="Aminotransferase class I/classII large" evidence="10">
    <location>
        <begin position="29"/>
        <end position="356"/>
    </location>
</feature>
<dbReference type="InterPro" id="IPR015421">
    <property type="entry name" value="PyrdxlP-dep_Trfase_major"/>
</dbReference>
<proteinExistence type="inferred from homology"/>
<keyword evidence="9" id="KW-0028">Amino-acid biosynthesis</keyword>
<dbReference type="InterPro" id="IPR050106">
    <property type="entry name" value="HistidinolP_aminotransfase"/>
</dbReference>
<dbReference type="Gene3D" id="3.90.1150.10">
    <property type="entry name" value="Aspartate Aminotransferase, domain 1"/>
    <property type="match status" value="1"/>
</dbReference>
<dbReference type="InterPro" id="IPR015422">
    <property type="entry name" value="PyrdxlP-dep_Trfase_small"/>
</dbReference>
<dbReference type="Gene3D" id="3.40.640.10">
    <property type="entry name" value="Type I PLP-dependent aspartate aminotransferase-like (Major domain)"/>
    <property type="match status" value="1"/>
</dbReference>
<evidence type="ECO:0000256" key="1">
    <source>
        <dbReference type="ARBA" id="ARBA00001933"/>
    </source>
</evidence>
<keyword evidence="7 9" id="KW-0663">Pyridoxal phosphate</keyword>
<dbReference type="Pfam" id="PF00155">
    <property type="entry name" value="Aminotran_1_2"/>
    <property type="match status" value="1"/>
</dbReference>
<evidence type="ECO:0000256" key="5">
    <source>
        <dbReference type="ARBA" id="ARBA00022576"/>
    </source>
</evidence>
<evidence type="ECO:0000256" key="7">
    <source>
        <dbReference type="ARBA" id="ARBA00022898"/>
    </source>
</evidence>
<dbReference type="AlphaFoldDB" id="A0A844ZMY9"/>
<feature type="modified residue" description="N6-(pyridoxal phosphate)lysine" evidence="9">
    <location>
        <position position="220"/>
    </location>
</feature>
<comment type="catalytic activity">
    <reaction evidence="8 9">
        <text>L-histidinol phosphate + 2-oxoglutarate = 3-(imidazol-4-yl)-2-oxopropyl phosphate + L-glutamate</text>
        <dbReference type="Rhea" id="RHEA:23744"/>
        <dbReference type="ChEBI" id="CHEBI:16810"/>
        <dbReference type="ChEBI" id="CHEBI:29985"/>
        <dbReference type="ChEBI" id="CHEBI:57766"/>
        <dbReference type="ChEBI" id="CHEBI:57980"/>
        <dbReference type="EC" id="2.6.1.9"/>
    </reaction>
</comment>
<evidence type="ECO:0000313" key="11">
    <source>
        <dbReference type="EMBL" id="MXO89215.1"/>
    </source>
</evidence>
<dbReference type="UniPathway" id="UPA00031">
    <property type="reaction ID" value="UER00012"/>
</dbReference>
<dbReference type="Proteomes" id="UP000442714">
    <property type="component" value="Unassembled WGS sequence"/>
</dbReference>
<dbReference type="OrthoDB" id="9809616at2"/>
<dbReference type="GO" id="GO:0000105">
    <property type="term" value="P:L-histidine biosynthetic process"/>
    <property type="evidence" value="ECO:0007669"/>
    <property type="project" value="UniProtKB-UniRule"/>
</dbReference>